<proteinExistence type="predicted"/>
<comment type="caution">
    <text evidence="1">The sequence shown here is derived from an EMBL/GenBank/DDBJ whole genome shotgun (WGS) entry which is preliminary data.</text>
</comment>
<sequence length="86" mass="10030">MAKPQVIIRREKQYKSPLRNSRFQWKWLYYADLPVAPDCSCGWCAKGRERGLVESINCGTIRGVDSIVTMRQMIRQANCVPIELWI</sequence>
<name>A0A0F9VR70_9ZZZZ</name>
<dbReference type="EMBL" id="LAZR01000301">
    <property type="protein sequence ID" value="KKN75966.1"/>
    <property type="molecule type" value="Genomic_DNA"/>
</dbReference>
<evidence type="ECO:0000313" key="1">
    <source>
        <dbReference type="EMBL" id="KKN75966.1"/>
    </source>
</evidence>
<dbReference type="AlphaFoldDB" id="A0A0F9VR70"/>
<organism evidence="1">
    <name type="scientific">marine sediment metagenome</name>
    <dbReference type="NCBI Taxonomy" id="412755"/>
    <lineage>
        <taxon>unclassified sequences</taxon>
        <taxon>metagenomes</taxon>
        <taxon>ecological metagenomes</taxon>
    </lineage>
</organism>
<accession>A0A0F9VR70</accession>
<gene>
    <name evidence="1" type="ORF">LCGC14_0375230</name>
</gene>
<reference evidence="1" key="1">
    <citation type="journal article" date="2015" name="Nature">
        <title>Complex archaea that bridge the gap between prokaryotes and eukaryotes.</title>
        <authorList>
            <person name="Spang A."/>
            <person name="Saw J.H."/>
            <person name="Jorgensen S.L."/>
            <person name="Zaremba-Niedzwiedzka K."/>
            <person name="Martijn J."/>
            <person name="Lind A.E."/>
            <person name="van Eijk R."/>
            <person name="Schleper C."/>
            <person name="Guy L."/>
            <person name="Ettema T.J."/>
        </authorList>
    </citation>
    <scope>NUCLEOTIDE SEQUENCE</scope>
</reference>
<protein>
    <submittedName>
        <fullName evidence="1">Uncharacterized protein</fullName>
    </submittedName>
</protein>